<sequence>MSELPPAPDKIRIRQIALCAPDIRPVERQVEHFLDITPAHRDKPGPPIWMYNGVFPVGNSFLEILQPERSDAPTTKFLEKQGGPAGYMLILQVDDLEKARARVDALNIRIAWDMEVAVRHGVNVGALHLHPSDTRGPLTSLDWVDDWDDWAWAGAAWKWHRRTDVVSGISAAEISSVDPNGVAARFAQLLGKEVNDDCSIALEETRIRFVKAPDGARDRLTGIDMTASDRSRVGESYEVARTIVRLV</sequence>
<evidence type="ECO:0000313" key="3">
    <source>
        <dbReference type="Proteomes" id="UP000316199"/>
    </source>
</evidence>
<reference evidence="2 3" key="1">
    <citation type="submission" date="2019-02" db="EMBL/GenBank/DDBJ databases">
        <title>Prokaryotic population dynamics and viral predation in marine succession experiment using metagenomics: the confinement effect.</title>
        <authorList>
            <person name="Haro-Moreno J.M."/>
            <person name="Rodriguez-Valera F."/>
            <person name="Lopez-Perez M."/>
        </authorList>
    </citation>
    <scope>NUCLEOTIDE SEQUENCE [LARGE SCALE GENOMIC DNA]</scope>
    <source>
        <strain evidence="2">MED-G157</strain>
    </source>
</reference>
<feature type="domain" description="VOC" evidence="1">
    <location>
        <begin position="12"/>
        <end position="141"/>
    </location>
</feature>
<evidence type="ECO:0000259" key="1">
    <source>
        <dbReference type="PROSITE" id="PS51819"/>
    </source>
</evidence>
<accession>A0A520S4C1</accession>
<name>A0A520S4C1_9GAMM</name>
<dbReference type="Gene3D" id="3.10.180.10">
    <property type="entry name" value="2,3-Dihydroxybiphenyl 1,2-Dioxygenase, domain 1"/>
    <property type="match status" value="1"/>
</dbReference>
<organism evidence="2 3">
    <name type="scientific">OM182 bacterium</name>
    <dbReference type="NCBI Taxonomy" id="2510334"/>
    <lineage>
        <taxon>Bacteria</taxon>
        <taxon>Pseudomonadati</taxon>
        <taxon>Pseudomonadota</taxon>
        <taxon>Gammaproteobacteria</taxon>
        <taxon>OMG group</taxon>
        <taxon>OM182 clade</taxon>
    </lineage>
</organism>
<comment type="caution">
    <text evidence="2">The sequence shown here is derived from an EMBL/GenBank/DDBJ whole genome shotgun (WGS) entry which is preliminary data.</text>
</comment>
<dbReference type="SUPFAM" id="SSF54593">
    <property type="entry name" value="Glyoxalase/Bleomycin resistance protein/Dihydroxybiphenyl dioxygenase"/>
    <property type="match status" value="1"/>
</dbReference>
<evidence type="ECO:0000313" key="2">
    <source>
        <dbReference type="EMBL" id="RZO77320.1"/>
    </source>
</evidence>
<proteinExistence type="predicted"/>
<dbReference type="AlphaFoldDB" id="A0A520S4C1"/>
<dbReference type="Proteomes" id="UP000316199">
    <property type="component" value="Unassembled WGS sequence"/>
</dbReference>
<dbReference type="EMBL" id="SHAG01000003">
    <property type="protein sequence ID" value="RZO77320.1"/>
    <property type="molecule type" value="Genomic_DNA"/>
</dbReference>
<dbReference type="InterPro" id="IPR029068">
    <property type="entry name" value="Glyas_Bleomycin-R_OHBP_Dase"/>
</dbReference>
<gene>
    <name evidence="2" type="ORF">EVA68_01655</name>
</gene>
<dbReference type="PROSITE" id="PS51819">
    <property type="entry name" value="VOC"/>
    <property type="match status" value="1"/>
</dbReference>
<protein>
    <recommendedName>
        <fullName evidence="1">VOC domain-containing protein</fullName>
    </recommendedName>
</protein>
<dbReference type="InterPro" id="IPR037523">
    <property type="entry name" value="VOC_core"/>
</dbReference>